<evidence type="ECO:0000256" key="1">
    <source>
        <dbReference type="SAM" id="MobiDB-lite"/>
    </source>
</evidence>
<feature type="compositionally biased region" description="Basic and acidic residues" evidence="1">
    <location>
        <begin position="55"/>
        <end position="68"/>
    </location>
</feature>
<evidence type="ECO:0000313" key="3">
    <source>
        <dbReference type="Proteomes" id="UP000703269"/>
    </source>
</evidence>
<gene>
    <name evidence="2" type="ORF">PsYK624_146790</name>
</gene>
<organism evidence="2 3">
    <name type="scientific">Phanerochaete sordida</name>
    <dbReference type="NCBI Taxonomy" id="48140"/>
    <lineage>
        <taxon>Eukaryota</taxon>
        <taxon>Fungi</taxon>
        <taxon>Dikarya</taxon>
        <taxon>Basidiomycota</taxon>
        <taxon>Agaricomycotina</taxon>
        <taxon>Agaricomycetes</taxon>
        <taxon>Polyporales</taxon>
        <taxon>Phanerochaetaceae</taxon>
        <taxon>Phanerochaete</taxon>
    </lineage>
</organism>
<comment type="caution">
    <text evidence="2">The sequence shown here is derived from an EMBL/GenBank/DDBJ whole genome shotgun (WGS) entry which is preliminary data.</text>
</comment>
<accession>A0A9P3GN19</accession>
<protein>
    <submittedName>
        <fullName evidence="2">Uncharacterized protein</fullName>
    </submittedName>
</protein>
<dbReference type="Proteomes" id="UP000703269">
    <property type="component" value="Unassembled WGS sequence"/>
</dbReference>
<name>A0A9P3GN19_9APHY</name>
<evidence type="ECO:0000313" key="2">
    <source>
        <dbReference type="EMBL" id="GJE98447.1"/>
    </source>
</evidence>
<dbReference type="AlphaFoldDB" id="A0A9P3GN19"/>
<feature type="region of interest" description="Disordered" evidence="1">
    <location>
        <begin position="29"/>
        <end position="68"/>
    </location>
</feature>
<sequence length="288" mass="32179">MPSTSERYDAVVITSVYSACAVACSATRSHSSRPLPPACAVTGPDQHTRRPPRNSQRDEQADRRHVRADRLPDMARSGLIEAYPCGRCRYTQEETTSALHAALDTLGALYVESSDAYTGTGSLLVTDLGIAPNLCCDASIRRRRASRYGMHDRRPDSFLFLVMILPVASNAVGRLDVRQACNRRLLAFSEVTPRGRDTACQMFRQLSTPTNEPVGLLRERRALTGRTARWSQRWEYRGEVYGGSAGTIASHSCTRREVKIVEPWALVRESAVEKWCRVAHFRLPRVNT</sequence>
<dbReference type="EMBL" id="BPQB01000088">
    <property type="protein sequence ID" value="GJE98447.1"/>
    <property type="molecule type" value="Genomic_DNA"/>
</dbReference>
<reference evidence="2 3" key="1">
    <citation type="submission" date="2021-08" db="EMBL/GenBank/DDBJ databases">
        <title>Draft Genome Sequence of Phanerochaete sordida strain YK-624.</title>
        <authorList>
            <person name="Mori T."/>
            <person name="Dohra H."/>
            <person name="Suzuki T."/>
            <person name="Kawagishi H."/>
            <person name="Hirai H."/>
        </authorList>
    </citation>
    <scope>NUCLEOTIDE SEQUENCE [LARGE SCALE GENOMIC DNA]</scope>
    <source>
        <strain evidence="2 3">YK-624</strain>
    </source>
</reference>
<proteinExistence type="predicted"/>
<keyword evidence="3" id="KW-1185">Reference proteome</keyword>